<dbReference type="Gene3D" id="3.40.50.300">
    <property type="entry name" value="P-loop containing nucleotide triphosphate hydrolases"/>
    <property type="match status" value="1"/>
</dbReference>
<dbReference type="InterPro" id="IPR019519">
    <property type="entry name" value="Elp5"/>
</dbReference>
<evidence type="ECO:0000256" key="7">
    <source>
        <dbReference type="ARBA" id="ARBA00022694"/>
    </source>
</evidence>
<protein>
    <recommendedName>
        <fullName evidence="5">Elongator complex protein 5</fullName>
    </recommendedName>
</protein>
<comment type="pathway">
    <text evidence="3">tRNA modification; 5-methoxycarbonylmethyl-2-thiouridine-tRNA biosynthesis.</text>
</comment>
<dbReference type="OrthoDB" id="166907at2759"/>
<keyword evidence="6" id="KW-0963">Cytoplasm</keyword>
<proteinExistence type="inferred from homology"/>
<dbReference type="Pfam" id="PF10483">
    <property type="entry name" value="Elong_Iki1"/>
    <property type="match status" value="1"/>
</dbReference>
<keyword evidence="11" id="KW-1185">Reference proteome</keyword>
<accession>A0A9W8HCR9</accession>
<dbReference type="Proteomes" id="UP001140217">
    <property type="component" value="Unassembled WGS sequence"/>
</dbReference>
<dbReference type="PANTHER" id="PTHR15641:SF1">
    <property type="entry name" value="ELONGATOR COMPLEX PROTEIN 5"/>
    <property type="match status" value="1"/>
</dbReference>
<name>A0A9W8HCR9_9FUNG</name>
<sequence>MAPAAAAGLAIGRIAARQQPAAPLVVVADTPHQTALPLLEAMVREGLACGLAAVVVCVERPLSADIVRRPGVRVVDGRPAAWRAPPAARDLPALEQAIRSAVQAAPGAVVVAIDDLQPLLDASCAETLALLRNIRRAVRDAPPQSRILARTGHGGHPGAAGTQGPDAASALRAVADAAIDAHPLDALATWMPGWYSDGRPLPLVRPASNDSRRCLVRLELKKQSGRVAHELSHFEADDRLRPVFSAVALPAEQAAPASPPAAAALPADVPFSLGLTEKQRQDRAGVELPYLEAQQTTAATAAVGEIHYRLDAEDDWDEEDPDDDLEI</sequence>
<dbReference type="GO" id="GO:0002098">
    <property type="term" value="P:tRNA wobble uridine modification"/>
    <property type="evidence" value="ECO:0007669"/>
    <property type="project" value="InterPro"/>
</dbReference>
<evidence type="ECO:0000256" key="2">
    <source>
        <dbReference type="ARBA" id="ARBA00004496"/>
    </source>
</evidence>
<evidence type="ECO:0000256" key="5">
    <source>
        <dbReference type="ARBA" id="ARBA00020264"/>
    </source>
</evidence>
<gene>
    <name evidence="10" type="primary">ELP5</name>
    <name evidence="10" type="ORF">H4R18_004064</name>
</gene>
<dbReference type="InterPro" id="IPR027417">
    <property type="entry name" value="P-loop_NTPase"/>
</dbReference>
<dbReference type="GO" id="GO:0005829">
    <property type="term" value="C:cytosol"/>
    <property type="evidence" value="ECO:0007669"/>
    <property type="project" value="TreeGrafter"/>
</dbReference>
<dbReference type="PANTHER" id="PTHR15641">
    <property type="entry name" value="ELONGATOR COMPLEX PROTEIN 5"/>
    <property type="match status" value="1"/>
</dbReference>
<dbReference type="GO" id="GO:0005634">
    <property type="term" value="C:nucleus"/>
    <property type="evidence" value="ECO:0007669"/>
    <property type="project" value="UniProtKB-SubCell"/>
</dbReference>
<organism evidence="10 11">
    <name type="scientific">Coemansia javaensis</name>
    <dbReference type="NCBI Taxonomy" id="2761396"/>
    <lineage>
        <taxon>Eukaryota</taxon>
        <taxon>Fungi</taxon>
        <taxon>Fungi incertae sedis</taxon>
        <taxon>Zoopagomycota</taxon>
        <taxon>Kickxellomycotina</taxon>
        <taxon>Kickxellomycetes</taxon>
        <taxon>Kickxellales</taxon>
        <taxon>Kickxellaceae</taxon>
        <taxon>Coemansia</taxon>
    </lineage>
</organism>
<dbReference type="GO" id="GO:0033588">
    <property type="term" value="C:elongator holoenzyme complex"/>
    <property type="evidence" value="ECO:0007669"/>
    <property type="project" value="InterPro"/>
</dbReference>
<comment type="subcellular location">
    <subcellularLocation>
        <location evidence="2">Cytoplasm</location>
    </subcellularLocation>
    <subcellularLocation>
        <location evidence="1">Nucleus</location>
    </subcellularLocation>
</comment>
<evidence type="ECO:0000256" key="6">
    <source>
        <dbReference type="ARBA" id="ARBA00022490"/>
    </source>
</evidence>
<evidence type="ECO:0000256" key="8">
    <source>
        <dbReference type="ARBA" id="ARBA00023242"/>
    </source>
</evidence>
<evidence type="ECO:0000256" key="4">
    <source>
        <dbReference type="ARBA" id="ARBA00009567"/>
    </source>
</evidence>
<dbReference type="EMBL" id="JANBUL010000181">
    <property type="protein sequence ID" value="KAJ2779360.1"/>
    <property type="molecule type" value="Genomic_DNA"/>
</dbReference>
<feature type="region of interest" description="Disordered" evidence="9">
    <location>
        <begin position="147"/>
        <end position="167"/>
    </location>
</feature>
<evidence type="ECO:0000256" key="9">
    <source>
        <dbReference type="SAM" id="MobiDB-lite"/>
    </source>
</evidence>
<evidence type="ECO:0000256" key="1">
    <source>
        <dbReference type="ARBA" id="ARBA00004123"/>
    </source>
</evidence>
<keyword evidence="7" id="KW-0819">tRNA processing</keyword>
<comment type="caution">
    <text evidence="10">The sequence shown here is derived from an EMBL/GenBank/DDBJ whole genome shotgun (WGS) entry which is preliminary data.</text>
</comment>
<evidence type="ECO:0000313" key="11">
    <source>
        <dbReference type="Proteomes" id="UP001140217"/>
    </source>
</evidence>
<dbReference type="GO" id="GO:0000049">
    <property type="term" value="F:tRNA binding"/>
    <property type="evidence" value="ECO:0007669"/>
    <property type="project" value="TreeGrafter"/>
</dbReference>
<comment type="similarity">
    <text evidence="4">Belongs to the ELP5 family.</text>
</comment>
<evidence type="ECO:0000256" key="3">
    <source>
        <dbReference type="ARBA" id="ARBA00005043"/>
    </source>
</evidence>
<evidence type="ECO:0000313" key="10">
    <source>
        <dbReference type="EMBL" id="KAJ2779360.1"/>
    </source>
</evidence>
<reference evidence="10" key="1">
    <citation type="submission" date="2022-07" db="EMBL/GenBank/DDBJ databases">
        <title>Phylogenomic reconstructions and comparative analyses of Kickxellomycotina fungi.</title>
        <authorList>
            <person name="Reynolds N.K."/>
            <person name="Stajich J.E."/>
            <person name="Barry K."/>
            <person name="Grigoriev I.V."/>
            <person name="Crous P."/>
            <person name="Smith M.E."/>
        </authorList>
    </citation>
    <scope>NUCLEOTIDE SEQUENCE</scope>
    <source>
        <strain evidence="10">NBRC 105414</strain>
    </source>
</reference>
<dbReference type="AlphaFoldDB" id="A0A9W8HCR9"/>
<keyword evidence="8" id="KW-0539">Nucleus</keyword>